<organism evidence="1 2">
    <name type="scientific">Euphydryas editha</name>
    <name type="common">Edith's checkerspot</name>
    <dbReference type="NCBI Taxonomy" id="104508"/>
    <lineage>
        <taxon>Eukaryota</taxon>
        <taxon>Metazoa</taxon>
        <taxon>Ecdysozoa</taxon>
        <taxon>Arthropoda</taxon>
        <taxon>Hexapoda</taxon>
        <taxon>Insecta</taxon>
        <taxon>Pterygota</taxon>
        <taxon>Neoptera</taxon>
        <taxon>Endopterygota</taxon>
        <taxon>Lepidoptera</taxon>
        <taxon>Glossata</taxon>
        <taxon>Ditrysia</taxon>
        <taxon>Papilionoidea</taxon>
        <taxon>Nymphalidae</taxon>
        <taxon>Nymphalinae</taxon>
        <taxon>Euphydryas</taxon>
    </lineage>
</organism>
<evidence type="ECO:0000313" key="1">
    <source>
        <dbReference type="EMBL" id="CAH2087651.1"/>
    </source>
</evidence>
<evidence type="ECO:0000313" key="2">
    <source>
        <dbReference type="Proteomes" id="UP001153954"/>
    </source>
</evidence>
<dbReference type="Proteomes" id="UP001153954">
    <property type="component" value="Unassembled WGS sequence"/>
</dbReference>
<protein>
    <submittedName>
        <fullName evidence="1">Uncharacterized protein</fullName>
    </submittedName>
</protein>
<gene>
    <name evidence="1" type="ORF">EEDITHA_LOCUS3893</name>
</gene>
<dbReference type="EMBL" id="CAKOGL010000006">
    <property type="protein sequence ID" value="CAH2087651.1"/>
    <property type="molecule type" value="Genomic_DNA"/>
</dbReference>
<dbReference type="AlphaFoldDB" id="A0AAU9TPH3"/>
<comment type="caution">
    <text evidence="1">The sequence shown here is derived from an EMBL/GenBank/DDBJ whole genome shotgun (WGS) entry which is preliminary data.</text>
</comment>
<proteinExistence type="predicted"/>
<keyword evidence="2" id="KW-1185">Reference proteome</keyword>
<accession>A0AAU9TPH3</accession>
<name>A0AAU9TPH3_EUPED</name>
<sequence>MCSVDGKELAIRRIIAANSWPSADESAHSADDVSIFDLLGDPSPAAKLMWKLVSTDNLQAIDVQRVESNDLLCKLSQMRSERRLSGSLEKINTLCNTCSPGIRLYPNGAPRWQI</sequence>
<reference evidence="1" key="1">
    <citation type="submission" date="2022-03" db="EMBL/GenBank/DDBJ databases">
        <authorList>
            <person name="Tunstrom K."/>
        </authorList>
    </citation>
    <scope>NUCLEOTIDE SEQUENCE</scope>
</reference>